<sequence length="259" mass="27604">MRPKHVSLGIAGKLGADAAAALAPRLEQAGFHALWINETPGINALEVAAAAARETERLRVATGVVAVDRRPASELLDDIARLEIPEDRLTLGIGSGQTRKGALAMIERTLDDLRTGTAARLALGALGPKMRALAADRSDGVVLSWLTPPTAADQAAAFHDRNADGTATLYVRTNVHEQARGRLEEEADRYAGFGAYAAHFARLGFGARDTVLPAPGEREIAPRLTAYLDAVDEVVLRAITPDDRIDEYLEFLPLADATA</sequence>
<accession>A0A916Y0J1</accession>
<dbReference type="Pfam" id="PF00296">
    <property type="entry name" value="Bac_luciferase"/>
    <property type="match status" value="1"/>
</dbReference>
<feature type="domain" description="Luciferase-like" evidence="1">
    <location>
        <begin position="16"/>
        <end position="98"/>
    </location>
</feature>
<dbReference type="GO" id="GO:0016705">
    <property type="term" value="F:oxidoreductase activity, acting on paired donors, with incorporation or reduction of molecular oxygen"/>
    <property type="evidence" value="ECO:0007669"/>
    <property type="project" value="InterPro"/>
</dbReference>
<gene>
    <name evidence="2" type="ORF">GCM10010915_02390</name>
</gene>
<comment type="caution">
    <text evidence="2">The sequence shown here is derived from an EMBL/GenBank/DDBJ whole genome shotgun (WGS) entry which is preliminary data.</text>
</comment>
<keyword evidence="3" id="KW-1185">Reference proteome</keyword>
<name>A0A916Y0J1_9MICO</name>
<dbReference type="Gene3D" id="3.20.20.30">
    <property type="entry name" value="Luciferase-like domain"/>
    <property type="match status" value="2"/>
</dbReference>
<protein>
    <recommendedName>
        <fullName evidence="1">Luciferase-like domain-containing protein</fullName>
    </recommendedName>
</protein>
<evidence type="ECO:0000313" key="2">
    <source>
        <dbReference type="EMBL" id="GGD25873.1"/>
    </source>
</evidence>
<proteinExistence type="predicted"/>
<dbReference type="InterPro" id="IPR036661">
    <property type="entry name" value="Luciferase-like_sf"/>
</dbReference>
<reference evidence="2" key="2">
    <citation type="submission" date="2020-09" db="EMBL/GenBank/DDBJ databases">
        <authorList>
            <person name="Sun Q."/>
            <person name="Zhou Y."/>
        </authorList>
    </citation>
    <scope>NUCLEOTIDE SEQUENCE</scope>
    <source>
        <strain evidence="2">CGMCC 1.15152</strain>
    </source>
</reference>
<dbReference type="AlphaFoldDB" id="A0A916Y0J1"/>
<reference evidence="2" key="1">
    <citation type="journal article" date="2014" name="Int. J. Syst. Evol. Microbiol.">
        <title>Complete genome sequence of Corynebacterium casei LMG S-19264T (=DSM 44701T), isolated from a smear-ripened cheese.</title>
        <authorList>
            <consortium name="US DOE Joint Genome Institute (JGI-PGF)"/>
            <person name="Walter F."/>
            <person name="Albersmeier A."/>
            <person name="Kalinowski J."/>
            <person name="Ruckert C."/>
        </authorList>
    </citation>
    <scope>NUCLEOTIDE SEQUENCE</scope>
    <source>
        <strain evidence="2">CGMCC 1.15152</strain>
    </source>
</reference>
<dbReference type="SUPFAM" id="SSF51679">
    <property type="entry name" value="Bacterial luciferase-like"/>
    <property type="match status" value="1"/>
</dbReference>
<organism evidence="2 3">
    <name type="scientific">Microbacterium faecale</name>
    <dbReference type="NCBI Taxonomy" id="1804630"/>
    <lineage>
        <taxon>Bacteria</taxon>
        <taxon>Bacillati</taxon>
        <taxon>Actinomycetota</taxon>
        <taxon>Actinomycetes</taxon>
        <taxon>Micrococcales</taxon>
        <taxon>Microbacteriaceae</taxon>
        <taxon>Microbacterium</taxon>
    </lineage>
</organism>
<evidence type="ECO:0000313" key="3">
    <source>
        <dbReference type="Proteomes" id="UP000633205"/>
    </source>
</evidence>
<dbReference type="EMBL" id="BMHO01000001">
    <property type="protein sequence ID" value="GGD25873.1"/>
    <property type="molecule type" value="Genomic_DNA"/>
</dbReference>
<dbReference type="Proteomes" id="UP000633205">
    <property type="component" value="Unassembled WGS sequence"/>
</dbReference>
<dbReference type="RefSeq" id="WP_188710504.1">
    <property type="nucleotide sequence ID" value="NZ_BMHO01000001.1"/>
</dbReference>
<dbReference type="InterPro" id="IPR011251">
    <property type="entry name" value="Luciferase-like_dom"/>
</dbReference>
<evidence type="ECO:0000259" key="1">
    <source>
        <dbReference type="Pfam" id="PF00296"/>
    </source>
</evidence>